<feature type="compositionally biased region" description="Basic and acidic residues" evidence="6">
    <location>
        <begin position="587"/>
        <end position="597"/>
    </location>
</feature>
<dbReference type="Proteomes" id="UP001430848">
    <property type="component" value="Unassembled WGS sequence"/>
</dbReference>
<dbReference type="Pfam" id="PF09779">
    <property type="entry name" value="Ima1_N"/>
    <property type="match status" value="1"/>
</dbReference>
<comment type="subcellular location">
    <subcellularLocation>
        <location evidence="1">Nucleus inner membrane</location>
        <topology evidence="1">Multi-pass membrane protein</topology>
    </subcellularLocation>
</comment>
<dbReference type="InterPro" id="IPR018617">
    <property type="entry name" value="Ima1_N"/>
</dbReference>
<feature type="transmembrane region" description="Helical" evidence="7">
    <location>
        <begin position="303"/>
        <end position="322"/>
    </location>
</feature>
<protein>
    <recommendedName>
        <fullName evidence="8">Ima1 N-terminal domain-containing protein</fullName>
    </recommendedName>
</protein>
<evidence type="ECO:0000256" key="6">
    <source>
        <dbReference type="SAM" id="MobiDB-lite"/>
    </source>
</evidence>
<keyword evidence="4 7" id="KW-0472">Membrane</keyword>
<proteinExistence type="predicted"/>
<dbReference type="PANTHER" id="PTHR28538:SF1">
    <property type="entry name" value="INTEGRAL INNER NUCLEAR MEMBRANE PROTEIN IMA1"/>
    <property type="match status" value="1"/>
</dbReference>
<feature type="transmembrane region" description="Helical" evidence="7">
    <location>
        <begin position="279"/>
        <end position="297"/>
    </location>
</feature>
<evidence type="ECO:0000256" key="5">
    <source>
        <dbReference type="ARBA" id="ARBA00023242"/>
    </source>
</evidence>
<evidence type="ECO:0000256" key="2">
    <source>
        <dbReference type="ARBA" id="ARBA00022692"/>
    </source>
</evidence>
<organism evidence="9 10">
    <name type="scientific">Diaporthe eres</name>
    <name type="common">Phomopsis oblonga</name>
    <dbReference type="NCBI Taxonomy" id="83184"/>
    <lineage>
        <taxon>Eukaryota</taxon>
        <taxon>Fungi</taxon>
        <taxon>Dikarya</taxon>
        <taxon>Ascomycota</taxon>
        <taxon>Pezizomycotina</taxon>
        <taxon>Sordariomycetes</taxon>
        <taxon>Sordariomycetidae</taxon>
        <taxon>Diaporthales</taxon>
        <taxon>Diaporthaceae</taxon>
        <taxon>Diaporthe</taxon>
        <taxon>Diaporthe eres species complex</taxon>
    </lineage>
</organism>
<feature type="compositionally biased region" description="Polar residues" evidence="6">
    <location>
        <begin position="421"/>
        <end position="431"/>
    </location>
</feature>
<keyword evidence="10" id="KW-1185">Reference proteome</keyword>
<feature type="region of interest" description="Disordered" evidence="6">
    <location>
        <begin position="407"/>
        <end position="446"/>
    </location>
</feature>
<feature type="domain" description="Ima1 N-terminal" evidence="8">
    <location>
        <begin position="12"/>
        <end position="141"/>
    </location>
</feature>
<feature type="region of interest" description="Disordered" evidence="6">
    <location>
        <begin position="341"/>
        <end position="364"/>
    </location>
</feature>
<evidence type="ECO:0000259" key="8">
    <source>
        <dbReference type="Pfam" id="PF09779"/>
    </source>
</evidence>
<evidence type="ECO:0000313" key="10">
    <source>
        <dbReference type="Proteomes" id="UP001430848"/>
    </source>
</evidence>
<accession>A0ABR1PMP4</accession>
<reference evidence="9 10" key="1">
    <citation type="submission" date="2024-02" db="EMBL/GenBank/DDBJ databases">
        <title>De novo assembly and annotation of 12 fungi associated with fruit tree decline syndrome in Ontario, Canada.</title>
        <authorList>
            <person name="Sulman M."/>
            <person name="Ellouze W."/>
            <person name="Ilyukhin E."/>
        </authorList>
    </citation>
    <scope>NUCLEOTIDE SEQUENCE [LARGE SCALE GENOMIC DNA]</scope>
    <source>
        <strain evidence="9 10">M169</strain>
    </source>
</reference>
<comment type="caution">
    <text evidence="9">The sequence shown here is derived from an EMBL/GenBank/DDBJ whole genome shotgun (WGS) entry which is preliminary data.</text>
</comment>
<dbReference type="EMBL" id="JAKNSF020000003">
    <property type="protein sequence ID" value="KAK7740387.1"/>
    <property type="molecule type" value="Genomic_DNA"/>
</dbReference>
<evidence type="ECO:0000256" key="7">
    <source>
        <dbReference type="SAM" id="Phobius"/>
    </source>
</evidence>
<feature type="compositionally biased region" description="Low complexity" evidence="6">
    <location>
        <begin position="432"/>
        <end position="443"/>
    </location>
</feature>
<dbReference type="InterPro" id="IPR042321">
    <property type="entry name" value="Ima1"/>
</dbReference>
<feature type="region of interest" description="Disordered" evidence="6">
    <location>
        <begin position="583"/>
        <end position="609"/>
    </location>
</feature>
<dbReference type="PANTHER" id="PTHR28538">
    <property type="entry name" value="INTEGRAL INNER NUCLEAR MEMBRANE PROTEIN IMA1"/>
    <property type="match status" value="1"/>
</dbReference>
<sequence>MAPQTRKLNKPLTCFYCNRKSTTKYDGSMRRFECNNCNATNHLDTIAIQKGDITDVPASKNTTEALPAQFAIRRDHSTTSSRVFCDKCLQNQHLFISSLAQYFPEDPEDPEYAIREKGYYKFYKGLMMRYPQCCADCEPKVREQLAKAAYTAKTDHLRRMLDRTAKIRVVTTNSPVYYCQSVGRWLWSASLMFQLLWHVSLISQGLAAQSRRTNDRSWLMLSARVVALFAGFLPSPDQLLKWSFWTSALSIWWNPRWVDTFKSNTKHLVGISNYYCYQALIFALKLAATLLISPLSNVQGQGLAARVTAHSSMAVAMIYLYYTAHKLIHVDHTPLWTTKASSIGATPAPPPSFTPTESRENEEKSMATILDEILHEPTQTSQPQPQALMSQFSTTENFDRVQSISEKSAFNPSLRPLTPNPFANSPTKRPQSSGVGLSGLSLSDTPQPHNQEMVGYSPNMEWTPTQSKYRAFNTYKPGQTETRKFGETPVNDKPGAFWAKIPPAPKAPAQRFLSQQNTTLLRRSPRLTQNPIAFRGTKESNLGPTQVDAPPATIFAEPTFRPAQPRDERDDLLDKFATSFTLASDQTDEHPAGERQDGGNASTARPQRRDANTLKQGFLLLVCSVFFAVLAGRAYLDFGGLGKFVSIQGR</sequence>
<evidence type="ECO:0000313" key="9">
    <source>
        <dbReference type="EMBL" id="KAK7740387.1"/>
    </source>
</evidence>
<keyword evidence="5" id="KW-0539">Nucleus</keyword>
<keyword evidence="3 7" id="KW-1133">Transmembrane helix</keyword>
<evidence type="ECO:0000256" key="4">
    <source>
        <dbReference type="ARBA" id="ARBA00023136"/>
    </source>
</evidence>
<evidence type="ECO:0000256" key="3">
    <source>
        <dbReference type="ARBA" id="ARBA00022989"/>
    </source>
</evidence>
<feature type="transmembrane region" description="Helical" evidence="7">
    <location>
        <begin position="617"/>
        <end position="636"/>
    </location>
</feature>
<name>A0ABR1PMP4_DIAER</name>
<evidence type="ECO:0000256" key="1">
    <source>
        <dbReference type="ARBA" id="ARBA00004473"/>
    </source>
</evidence>
<keyword evidence="2 7" id="KW-0812">Transmembrane</keyword>
<gene>
    <name evidence="9" type="ORF">SLS63_001590</name>
</gene>